<dbReference type="RefSeq" id="XP_040786384.1">
    <property type="nucleotide sequence ID" value="XM_040928935.1"/>
</dbReference>
<protein>
    <recommendedName>
        <fullName evidence="3">Altered inheritance of mitochondria protein 9, mitochondrial</fullName>
    </recommendedName>
    <alternativeName>
        <fullName evidence="6">Found in mitochondrial proteome protein 29</fullName>
    </alternativeName>
</protein>
<comment type="similarity">
    <text evidence="2">Belongs to the AIM9 family.</text>
</comment>
<evidence type="ECO:0000256" key="6">
    <source>
        <dbReference type="ARBA" id="ARBA00031849"/>
    </source>
</evidence>
<keyword evidence="5" id="KW-0496">Mitochondrion</keyword>
<dbReference type="Pfam" id="PF01636">
    <property type="entry name" value="APH"/>
    <property type="match status" value="1"/>
</dbReference>
<dbReference type="InterPro" id="IPR011009">
    <property type="entry name" value="Kinase-like_dom_sf"/>
</dbReference>
<dbReference type="InterPro" id="IPR002575">
    <property type="entry name" value="Aminoglycoside_PTrfase"/>
</dbReference>
<dbReference type="SUPFAM" id="SSF56112">
    <property type="entry name" value="Protein kinase-like (PK-like)"/>
    <property type="match status" value="1"/>
</dbReference>
<proteinExistence type="inferred from homology"/>
<sequence length="380" mass="43968">MDIDDQAKIVKSLIEIDAKFLAISLDRFGAVFYAKDMPNYAPTEIRGQVSPAVKEDVRHRFVVGPSVEREFWEDGRAQMALDRGPWNSAAGYAEAIAHREIQWIERYAKAKVPPVPLSTSDAQKSPEVHIDLLQKYLGVVGKLLPTEEDLLLPTLWHRDLHRGNVFVHEGQVSSIIDWQSVWVGPRILRARTPQLVEYNGEIQTKLPENFNELDHEEKDRVREAVRRSILLYIYETSTAKRNPSLYKVMRYANGKTLEQLVEFAHNSWEGDILPFREVLIRIQRDWHLIDETSTCPYHFSSEEIAQHLKDGAGFNENADFWDNLEGRVHRSGYTSHGDFRDAVAYFSQLRRVGLDTLVGKERESFELQTRWMLDHREGDD</sequence>
<dbReference type="GO" id="GO:0005739">
    <property type="term" value="C:mitochondrion"/>
    <property type="evidence" value="ECO:0007669"/>
    <property type="project" value="UniProtKB-SubCell"/>
</dbReference>
<dbReference type="InterPro" id="IPR051035">
    <property type="entry name" value="Mito_inheritance_9"/>
</dbReference>
<evidence type="ECO:0000256" key="2">
    <source>
        <dbReference type="ARBA" id="ARBA00005543"/>
    </source>
</evidence>
<dbReference type="OrthoDB" id="2968323at2759"/>
<comment type="caution">
    <text evidence="8">The sequence shown here is derived from an EMBL/GenBank/DDBJ whole genome shotgun (WGS) entry which is preliminary data.</text>
</comment>
<reference evidence="8" key="1">
    <citation type="submission" date="2020-01" db="EMBL/GenBank/DDBJ databases">
        <authorList>
            <consortium name="DOE Joint Genome Institute"/>
            <person name="Haridas S."/>
            <person name="Albert R."/>
            <person name="Binder M."/>
            <person name="Bloem J."/>
            <person name="Labutti K."/>
            <person name="Salamov A."/>
            <person name="Andreopoulos B."/>
            <person name="Baker S.E."/>
            <person name="Barry K."/>
            <person name="Bills G."/>
            <person name="Bluhm B.H."/>
            <person name="Cannon C."/>
            <person name="Castanera R."/>
            <person name="Culley D.E."/>
            <person name="Daum C."/>
            <person name="Ezra D."/>
            <person name="Gonzalez J.B."/>
            <person name="Henrissat B."/>
            <person name="Kuo A."/>
            <person name="Liang C."/>
            <person name="Lipzen A."/>
            <person name="Lutzoni F."/>
            <person name="Magnuson J."/>
            <person name="Mondo S."/>
            <person name="Nolan M."/>
            <person name="Ohm R."/>
            <person name="Pangilinan J."/>
            <person name="Park H.-J."/>
            <person name="Ramirez L."/>
            <person name="Alfaro M."/>
            <person name="Sun H."/>
            <person name="Tritt A."/>
            <person name="Yoshinaga Y."/>
            <person name="Zwiers L.-H."/>
            <person name="Turgeon B.G."/>
            <person name="Goodwin S.B."/>
            <person name="Spatafora J.W."/>
            <person name="Crous P.W."/>
            <person name="Grigoriev I.V."/>
        </authorList>
    </citation>
    <scope>NUCLEOTIDE SEQUENCE</scope>
    <source>
        <strain evidence="8">CBS 394.84</strain>
    </source>
</reference>
<keyword evidence="9" id="KW-1185">Reference proteome</keyword>
<comment type="subcellular location">
    <subcellularLocation>
        <location evidence="1">Mitochondrion</location>
    </subcellularLocation>
</comment>
<organism evidence="8 9">
    <name type="scientific">Cucurbitaria berberidis CBS 394.84</name>
    <dbReference type="NCBI Taxonomy" id="1168544"/>
    <lineage>
        <taxon>Eukaryota</taxon>
        <taxon>Fungi</taxon>
        <taxon>Dikarya</taxon>
        <taxon>Ascomycota</taxon>
        <taxon>Pezizomycotina</taxon>
        <taxon>Dothideomycetes</taxon>
        <taxon>Pleosporomycetidae</taxon>
        <taxon>Pleosporales</taxon>
        <taxon>Pleosporineae</taxon>
        <taxon>Cucurbitariaceae</taxon>
        <taxon>Cucurbitaria</taxon>
    </lineage>
</organism>
<dbReference type="AlphaFoldDB" id="A0A9P4GEH0"/>
<evidence type="ECO:0000256" key="4">
    <source>
        <dbReference type="ARBA" id="ARBA00022946"/>
    </source>
</evidence>
<dbReference type="GeneID" id="63846187"/>
<evidence type="ECO:0000259" key="7">
    <source>
        <dbReference type="Pfam" id="PF01636"/>
    </source>
</evidence>
<gene>
    <name evidence="8" type="ORF">K460DRAFT_286920</name>
</gene>
<evidence type="ECO:0000256" key="5">
    <source>
        <dbReference type="ARBA" id="ARBA00023128"/>
    </source>
</evidence>
<evidence type="ECO:0000256" key="1">
    <source>
        <dbReference type="ARBA" id="ARBA00004173"/>
    </source>
</evidence>
<dbReference type="PANTHER" id="PTHR36091:SF1">
    <property type="entry name" value="ALTERED INHERITANCE OF MITOCHONDRIA PROTEIN 9, MITOCHONDRIAL"/>
    <property type="match status" value="1"/>
</dbReference>
<feature type="domain" description="Aminoglycoside phosphotransferase" evidence="7">
    <location>
        <begin position="136"/>
        <end position="187"/>
    </location>
</feature>
<dbReference type="Gene3D" id="3.90.1200.10">
    <property type="match status" value="1"/>
</dbReference>
<keyword evidence="4" id="KW-0809">Transit peptide</keyword>
<accession>A0A9P4GEH0</accession>
<evidence type="ECO:0000313" key="9">
    <source>
        <dbReference type="Proteomes" id="UP000800039"/>
    </source>
</evidence>
<dbReference type="EMBL" id="ML976617">
    <property type="protein sequence ID" value="KAF1843821.1"/>
    <property type="molecule type" value="Genomic_DNA"/>
</dbReference>
<evidence type="ECO:0000313" key="8">
    <source>
        <dbReference type="EMBL" id="KAF1843821.1"/>
    </source>
</evidence>
<name>A0A9P4GEH0_9PLEO</name>
<evidence type="ECO:0000256" key="3">
    <source>
        <dbReference type="ARBA" id="ARBA00016197"/>
    </source>
</evidence>
<dbReference type="PANTHER" id="PTHR36091">
    <property type="entry name" value="ALTERED INHERITANCE OF MITOCHONDRIA PROTEIN 9, MITOCHONDRIAL"/>
    <property type="match status" value="1"/>
</dbReference>
<dbReference type="Proteomes" id="UP000800039">
    <property type="component" value="Unassembled WGS sequence"/>
</dbReference>